<dbReference type="InterPro" id="IPR006119">
    <property type="entry name" value="Resolv_N"/>
</dbReference>
<dbReference type="InterPro" id="IPR036162">
    <property type="entry name" value="Resolvase-like_N_sf"/>
</dbReference>
<gene>
    <name evidence="3" type="ORF">APZ18_14165</name>
</gene>
<dbReference type="PROSITE" id="PS51737">
    <property type="entry name" value="RECOMBINASE_DNA_BIND"/>
    <property type="match status" value="1"/>
</dbReference>
<dbReference type="InterPro" id="IPR011109">
    <property type="entry name" value="DNA_bind_recombinase_dom"/>
</dbReference>
<dbReference type="SUPFAM" id="SSF53041">
    <property type="entry name" value="Resolvase-like"/>
    <property type="match status" value="1"/>
</dbReference>
<name>A0AAW3JPY3_9FIRM</name>
<dbReference type="GO" id="GO:0003677">
    <property type="term" value="F:DNA binding"/>
    <property type="evidence" value="ECO:0007669"/>
    <property type="project" value="InterPro"/>
</dbReference>
<protein>
    <recommendedName>
        <fullName evidence="5">Recombinase</fullName>
    </recommendedName>
</protein>
<dbReference type="InterPro" id="IPR025827">
    <property type="entry name" value="Zn_ribbon_recom_dom"/>
</dbReference>
<comment type="caution">
    <text evidence="3">The sequence shown here is derived from an EMBL/GenBank/DDBJ whole genome shotgun (WGS) entry which is preliminary data.</text>
</comment>
<dbReference type="AlphaFoldDB" id="A0AAW3JPY3"/>
<evidence type="ECO:0008006" key="5">
    <source>
        <dbReference type="Google" id="ProtNLM"/>
    </source>
</evidence>
<dbReference type="PANTHER" id="PTHR30461">
    <property type="entry name" value="DNA-INVERTASE FROM LAMBDOID PROPHAGE"/>
    <property type="match status" value="1"/>
</dbReference>
<evidence type="ECO:0000259" key="1">
    <source>
        <dbReference type="PROSITE" id="PS51736"/>
    </source>
</evidence>
<dbReference type="Pfam" id="PF00239">
    <property type="entry name" value="Resolvase"/>
    <property type="match status" value="1"/>
</dbReference>
<dbReference type="Gene3D" id="3.90.1750.20">
    <property type="entry name" value="Putative Large Serine Recombinase, Chain B, Domain 2"/>
    <property type="match status" value="1"/>
</dbReference>
<proteinExistence type="predicted"/>
<evidence type="ECO:0000313" key="3">
    <source>
        <dbReference type="EMBL" id="KQC84441.1"/>
    </source>
</evidence>
<feature type="domain" description="Recombinase" evidence="2">
    <location>
        <begin position="170"/>
        <end position="313"/>
    </location>
</feature>
<accession>A0AAW3JPY3</accession>
<dbReference type="Gene3D" id="3.40.50.1390">
    <property type="entry name" value="Resolvase, N-terminal catalytic domain"/>
    <property type="match status" value="1"/>
</dbReference>
<dbReference type="Proteomes" id="UP000050833">
    <property type="component" value="Unassembled WGS sequence"/>
</dbReference>
<dbReference type="PROSITE" id="PS51736">
    <property type="entry name" value="RECOMBINASES_3"/>
    <property type="match status" value="1"/>
</dbReference>
<dbReference type="PANTHER" id="PTHR30461:SF23">
    <property type="entry name" value="DNA RECOMBINASE-RELATED"/>
    <property type="match status" value="1"/>
</dbReference>
<dbReference type="InterPro" id="IPR038109">
    <property type="entry name" value="DNA_bind_recomb_sf"/>
</dbReference>
<dbReference type="RefSeq" id="WP_055946187.1">
    <property type="nucleotide sequence ID" value="NZ_JAQDCV010000003.1"/>
</dbReference>
<dbReference type="EMBL" id="LLKB01000006">
    <property type="protein sequence ID" value="KQC84441.1"/>
    <property type="molecule type" value="Genomic_DNA"/>
</dbReference>
<dbReference type="SMART" id="SM00857">
    <property type="entry name" value="Resolvase"/>
    <property type="match status" value="1"/>
</dbReference>
<evidence type="ECO:0000259" key="2">
    <source>
        <dbReference type="PROSITE" id="PS51737"/>
    </source>
</evidence>
<organism evidence="3 4">
    <name type="scientific">Butyribacter intestini</name>
    <dbReference type="NCBI Taxonomy" id="1703332"/>
    <lineage>
        <taxon>Bacteria</taxon>
        <taxon>Bacillati</taxon>
        <taxon>Bacillota</taxon>
        <taxon>Clostridia</taxon>
        <taxon>Lachnospirales</taxon>
        <taxon>Lachnospiraceae</taxon>
        <taxon>Butyribacter</taxon>
    </lineage>
</organism>
<dbReference type="GO" id="GO:0000150">
    <property type="term" value="F:DNA strand exchange activity"/>
    <property type="evidence" value="ECO:0007669"/>
    <property type="project" value="InterPro"/>
</dbReference>
<dbReference type="Pfam" id="PF07508">
    <property type="entry name" value="Recombinase"/>
    <property type="match status" value="1"/>
</dbReference>
<sequence>MPDNANCCWALYIRLSHEDGDKAESLSVSNQKLKLTEYIKKLDNNPIQKFYIDDGFSGTTFDRPGFKKLLYDIEHGLIKGILVKDLSRLGRNSPKTSYFIHDYFPAHKIRFIAIDDNIDKNFFDIDTSNDMIIDIKNLFNGFYPRDISSKVRSTFRAKQKAGHFIGAFACYGYKKSLTDHNKLIIDPVAADIVKKIFSMYLSGKGQNTIAKILNSDNIPCPSEYKKMQGLNYKNSNRLTSTTYWTYSSIRSILKNEIYTGCMVQNKSFRMMCSKSASPLPHEKWIIVPDTHEAIIDKKTFDIVQSMLSNNVRQMKTSSHTHILAGLLKCGDCGRAMVKIKNKDKIFFVCGSYNRYGTDKCSSHKISESTILNIISDDFNNILKNTENFKQLLKNEPAYAIKTSDNSENNNYILNRLRQLNHKKMQFLENLNENLITHDEFETFVSRCNEQIYKLQEYLTPHNAYPKLSAPCKIHSVDSNTPQPCNRKTDKQIYPKSLPDIIYEIIKKNRITIPDRIVVTQMVSCIYIYKNNSLKIIYNFDNDS</sequence>
<keyword evidence="4" id="KW-1185">Reference proteome</keyword>
<reference evidence="3 4" key="1">
    <citation type="submission" date="2015-10" db="EMBL/GenBank/DDBJ databases">
        <title>Butyribacter intestini gen. nov., sp. nov., a butyric acid-producing bacterium of the family Lachnospiraceae isolated from the human faeces.</title>
        <authorList>
            <person name="Zou Y."/>
            <person name="Xue W."/>
            <person name="Luo G."/>
            <person name="Lv M."/>
        </authorList>
    </citation>
    <scope>NUCLEOTIDE SEQUENCE [LARGE SCALE GENOMIC DNA]</scope>
    <source>
        <strain evidence="3 4">TF01-11</strain>
    </source>
</reference>
<evidence type="ECO:0000313" key="4">
    <source>
        <dbReference type="Proteomes" id="UP000050833"/>
    </source>
</evidence>
<dbReference type="Pfam" id="PF13408">
    <property type="entry name" value="Zn_ribbon_recom"/>
    <property type="match status" value="1"/>
</dbReference>
<dbReference type="InterPro" id="IPR050639">
    <property type="entry name" value="SSR_resolvase"/>
</dbReference>
<feature type="domain" description="Resolvase/invertase-type recombinase catalytic" evidence="1">
    <location>
        <begin position="8"/>
        <end position="162"/>
    </location>
</feature>